<dbReference type="InterPro" id="IPR005500">
    <property type="entry name" value="DUF309"/>
</dbReference>
<organism evidence="1 2">
    <name type="scientific">Candidatus Nitrososphaera evergladensis SR1</name>
    <dbReference type="NCBI Taxonomy" id="1459636"/>
    <lineage>
        <taxon>Archaea</taxon>
        <taxon>Nitrososphaerota</taxon>
        <taxon>Nitrososphaeria</taxon>
        <taxon>Nitrososphaerales</taxon>
        <taxon>Nitrososphaeraceae</taxon>
        <taxon>Nitrososphaera</taxon>
    </lineage>
</organism>
<dbReference type="GeneID" id="41597190"/>
<dbReference type="eggNOG" id="arCOG03705">
    <property type="taxonomic scope" value="Archaea"/>
</dbReference>
<dbReference type="AlphaFoldDB" id="A0A075MPH9"/>
<accession>A0A075MPH9</accession>
<dbReference type="STRING" id="1459636.NTE_01394"/>
<dbReference type="PANTHER" id="PTHR34796:SF1">
    <property type="entry name" value="EXPRESSED PROTEIN"/>
    <property type="match status" value="1"/>
</dbReference>
<evidence type="ECO:0000313" key="1">
    <source>
        <dbReference type="EMBL" id="AIF83461.1"/>
    </source>
</evidence>
<reference evidence="1 2" key="1">
    <citation type="journal article" date="2014" name="PLoS ONE">
        <title>Genome Sequence of Candidatus Nitrososphaera evergladensis from Group I.1b Enriched from Everglades Soil Reveals Novel Genomic Features of the Ammonia-Oxidizing Archaea.</title>
        <authorList>
            <person name="Zhalnina K.V."/>
            <person name="Dias R."/>
            <person name="Leonard M.T."/>
            <person name="Dorr de Quadros P."/>
            <person name="Camargo F.A."/>
            <person name="Drew J.C."/>
            <person name="Farmerie W.G."/>
            <person name="Daroub S.H."/>
            <person name="Triplett E.W."/>
        </authorList>
    </citation>
    <scope>NUCLEOTIDE SEQUENCE [LARGE SCALE GENOMIC DNA]</scope>
    <source>
        <strain evidence="1 2">SR1</strain>
    </source>
</reference>
<dbReference type="Proteomes" id="UP000028194">
    <property type="component" value="Chromosome"/>
</dbReference>
<evidence type="ECO:0008006" key="3">
    <source>
        <dbReference type="Google" id="ProtNLM"/>
    </source>
</evidence>
<dbReference type="EMBL" id="CP007174">
    <property type="protein sequence ID" value="AIF83461.1"/>
    <property type="molecule type" value="Genomic_DNA"/>
</dbReference>
<dbReference type="HOGENOM" id="CLU_1465195_0_0_2"/>
<sequence length="188" mass="21526">MQRYFVHLKNSAYTPKDAAVLLARARELADDEKAIVRDSRVSKKYIEFDTSIPDGVDISGLVGRLEKISPLASYEHIVERHVEKGEAIKRAIELFNDEKYWGTHEALEAVWKETPSGQERDLLNGVILVAAAFVHDEKDEREICMSILRRARKKLEGATGKYHGIDMDRFVERVQEILNTGIIERFTI</sequence>
<name>A0A075MPH9_9ARCH</name>
<dbReference type="InterPro" id="IPR023203">
    <property type="entry name" value="TTHA0068_sf"/>
</dbReference>
<proteinExistence type="predicted"/>
<dbReference type="SUPFAM" id="SSF140663">
    <property type="entry name" value="TTHA0068-like"/>
    <property type="match status" value="1"/>
</dbReference>
<gene>
    <name evidence="1" type="ORF">NTE_01394</name>
</gene>
<dbReference type="Gene3D" id="1.10.3450.10">
    <property type="entry name" value="TTHA0068-like"/>
    <property type="match status" value="1"/>
</dbReference>
<keyword evidence="2" id="KW-1185">Reference proteome</keyword>
<protein>
    <recommendedName>
        <fullName evidence="3">DUF309 domain-containing protein</fullName>
    </recommendedName>
</protein>
<dbReference type="Pfam" id="PF03745">
    <property type="entry name" value="DUF309"/>
    <property type="match status" value="1"/>
</dbReference>
<dbReference type="PANTHER" id="PTHR34796">
    <property type="entry name" value="EXPRESSED PROTEIN"/>
    <property type="match status" value="1"/>
</dbReference>
<dbReference type="RefSeq" id="WP_158385181.1">
    <property type="nucleotide sequence ID" value="NZ_CP007174.1"/>
</dbReference>
<evidence type="ECO:0000313" key="2">
    <source>
        <dbReference type="Proteomes" id="UP000028194"/>
    </source>
</evidence>
<dbReference type="KEGG" id="nev:NTE_01394"/>
<dbReference type="OrthoDB" id="28179at2157"/>